<dbReference type="Proteomes" id="UP000248330">
    <property type="component" value="Unassembled WGS sequence"/>
</dbReference>
<evidence type="ECO:0000313" key="2">
    <source>
        <dbReference type="EMBL" id="PXV71403.1"/>
    </source>
</evidence>
<evidence type="ECO:0000313" key="3">
    <source>
        <dbReference type="Proteomes" id="UP000248330"/>
    </source>
</evidence>
<reference evidence="2 3" key="1">
    <citation type="submission" date="2018-04" db="EMBL/GenBank/DDBJ databases">
        <title>Genomic Encyclopedia of Type Strains, Phase IV (KMG-IV): sequencing the most valuable type-strain genomes for metagenomic binning, comparative biology and taxonomic classification.</title>
        <authorList>
            <person name="Goeker M."/>
        </authorList>
    </citation>
    <scope>NUCLEOTIDE SEQUENCE [LARGE SCALE GENOMIC DNA]</scope>
    <source>
        <strain evidence="2 3">DSM 104150</strain>
    </source>
</reference>
<accession>A0A318EF05</accession>
<dbReference type="InterPro" id="IPR011990">
    <property type="entry name" value="TPR-like_helical_dom_sf"/>
</dbReference>
<proteinExistence type="predicted"/>
<dbReference type="SMART" id="SM00028">
    <property type="entry name" value="TPR"/>
    <property type="match status" value="5"/>
</dbReference>
<keyword evidence="1" id="KW-0802">TPR repeat</keyword>
<dbReference type="OrthoDB" id="9806825at2"/>
<evidence type="ECO:0000256" key="1">
    <source>
        <dbReference type="PROSITE-ProRule" id="PRU00339"/>
    </source>
</evidence>
<keyword evidence="3" id="KW-1185">Reference proteome</keyword>
<feature type="repeat" description="TPR" evidence="1">
    <location>
        <begin position="553"/>
        <end position="586"/>
    </location>
</feature>
<gene>
    <name evidence="2" type="ORF">C8D93_101451</name>
</gene>
<comment type="caution">
    <text evidence="2">The sequence shown here is derived from an EMBL/GenBank/DDBJ whole genome shotgun (WGS) entry which is preliminary data.</text>
</comment>
<dbReference type="Pfam" id="PF13432">
    <property type="entry name" value="TPR_16"/>
    <property type="match status" value="1"/>
</dbReference>
<dbReference type="PROSITE" id="PS51257">
    <property type="entry name" value="PROKAR_LIPOPROTEIN"/>
    <property type="match status" value="1"/>
</dbReference>
<dbReference type="Pfam" id="PF14559">
    <property type="entry name" value="TPR_19"/>
    <property type="match status" value="1"/>
</dbReference>
<dbReference type="PROSITE" id="PS50005">
    <property type="entry name" value="TPR"/>
    <property type="match status" value="1"/>
</dbReference>
<dbReference type="InterPro" id="IPR019734">
    <property type="entry name" value="TPR_rpt"/>
</dbReference>
<dbReference type="SUPFAM" id="SSF48452">
    <property type="entry name" value="TPR-like"/>
    <property type="match status" value="3"/>
</dbReference>
<sequence>MTSNRSRRLLLPLAGLLLAGCGSSVIKESSPPISKTIGKMDRPSEEVLPIIRSEPVARDAEAAAENYRRLLELAPDVETRNEAQRRLADLQVQIQDSRGATEESEKSLQEAISLYNKLLYADPNSDDNDRIFYQLARAQQNIGETEAAIDTLKRLTDRHPNSDLAGDARFRRAELLFYLGRYAEAESDYRVVMDLKDATPFFEPAQYKYGWTQYKQSKYEDAVGTFFDILDRELPTGELLEPEPALAQVDVADADMVRDSLRVITLALATLGGGPALNDYLQAHGDVRFHPLLYVALGEAMRDKERYTDAAGAYAAFISRYGSSPLAPGFQSRIIAVYEDAGFGDLVIEEKQRYATVYDPDAAYWAGAAPTDAVMAELRTHMDDLARHHHARAQQAAEDADPTARRADFLVAARWYRRIIELFPQDEKLAEVNFLLGDALLDGGRTLEAAQEYARTGYDYEGFARAGEAAYASVLAYARHAGEVDAAQRPQALRTAVDAAIRLADSFPAHEHKLAVLTQATQDLYELEAYDEAITIASRVLDAQPPADATLRRIAWSVTGDAHFAEDRFAEAESAFSEELRLTPAQAAERAEITEQLAISVYRQGEAAREADDLKTAAFHFLRIGELAPASGIRATAEYDGAAALIALEDWPAAARVLEGFRQRFPGHALEADVDKKLAVAYQSDGRPLDAARAYLRIAGRDSESVDVRREAAWLAATLFDEGEAADDAAGAYARYVETYPRPLERALEARSRLVDYARASGNATQLNFWLQALVDADSAAGTERSNRSRSLAAEASLELGRMAARDVARLRLSLPIENSLPRKQQAMQEAIRWLDRAAGYGFAETTTAATFELGEVYREFGRALMSSERPRDLDGLALEQYELLLEEQAYPFEEQAIETHEANLQRLRSDLYDEWIARSAATLADMVPARYGKREQGEDRYEALD</sequence>
<dbReference type="EMBL" id="QICN01000001">
    <property type="protein sequence ID" value="PXV71403.1"/>
    <property type="molecule type" value="Genomic_DNA"/>
</dbReference>
<dbReference type="AlphaFoldDB" id="A0A318EF05"/>
<protein>
    <submittedName>
        <fullName evidence="2">TolA-binding protein</fullName>
    </submittedName>
</protein>
<dbReference type="Gene3D" id="1.25.40.10">
    <property type="entry name" value="Tetratricopeptide repeat domain"/>
    <property type="match status" value="5"/>
</dbReference>
<organism evidence="2 3">
    <name type="scientific">Sinimarinibacterium flocculans</name>
    <dbReference type="NCBI Taxonomy" id="985250"/>
    <lineage>
        <taxon>Bacteria</taxon>
        <taxon>Pseudomonadati</taxon>
        <taxon>Pseudomonadota</taxon>
        <taxon>Gammaproteobacteria</taxon>
        <taxon>Nevskiales</taxon>
        <taxon>Nevskiaceae</taxon>
        <taxon>Sinimarinibacterium</taxon>
    </lineage>
</organism>
<dbReference type="RefSeq" id="WP_110263520.1">
    <property type="nucleotide sequence ID" value="NZ_CAKZQT010000007.1"/>
</dbReference>
<name>A0A318EF05_9GAMM</name>